<accession>A0A2S1SK61</accession>
<dbReference type="AlphaFoldDB" id="A0A2S1SK61"/>
<proteinExistence type="inferred from homology"/>
<evidence type="ECO:0008006" key="7">
    <source>
        <dbReference type="Google" id="ProtNLM"/>
    </source>
</evidence>
<dbReference type="Pfam" id="PF00106">
    <property type="entry name" value="adh_short"/>
    <property type="match status" value="1"/>
</dbReference>
<evidence type="ECO:0000256" key="2">
    <source>
        <dbReference type="ARBA" id="ARBA00022857"/>
    </source>
</evidence>
<evidence type="ECO:0000256" key="3">
    <source>
        <dbReference type="ARBA" id="ARBA00023002"/>
    </source>
</evidence>
<dbReference type="InterPro" id="IPR020904">
    <property type="entry name" value="Sc_DH/Rdtase_CS"/>
</dbReference>
<dbReference type="KEGG" id="fpal:HYN49_13085"/>
<gene>
    <name evidence="5" type="ORF">HYN49_13085</name>
</gene>
<evidence type="ECO:0000256" key="4">
    <source>
        <dbReference type="RuleBase" id="RU000363"/>
    </source>
</evidence>
<protein>
    <recommendedName>
        <fullName evidence="7">Short-chain dehydrogenase</fullName>
    </recommendedName>
</protein>
<dbReference type="PROSITE" id="PS00061">
    <property type="entry name" value="ADH_SHORT"/>
    <property type="match status" value="1"/>
</dbReference>
<dbReference type="EMBL" id="CP029187">
    <property type="protein sequence ID" value="AWI26752.1"/>
    <property type="molecule type" value="Genomic_DNA"/>
</dbReference>
<dbReference type="InterPro" id="IPR036291">
    <property type="entry name" value="NAD(P)-bd_dom_sf"/>
</dbReference>
<dbReference type="PANTHER" id="PTHR43490">
    <property type="entry name" value="(+)-NEOMENTHOL DEHYDROGENASE"/>
    <property type="match status" value="1"/>
</dbReference>
<organism evidence="5 6">
    <name type="scientific">Flavobacterium pallidum</name>
    <dbReference type="NCBI Taxonomy" id="2172098"/>
    <lineage>
        <taxon>Bacteria</taxon>
        <taxon>Pseudomonadati</taxon>
        <taxon>Bacteroidota</taxon>
        <taxon>Flavobacteriia</taxon>
        <taxon>Flavobacteriales</taxon>
        <taxon>Flavobacteriaceae</taxon>
        <taxon>Flavobacterium</taxon>
    </lineage>
</organism>
<name>A0A2S1SK61_9FLAO</name>
<evidence type="ECO:0000256" key="1">
    <source>
        <dbReference type="ARBA" id="ARBA00006484"/>
    </source>
</evidence>
<reference evidence="5 6" key="1">
    <citation type="submission" date="2018-05" db="EMBL/GenBank/DDBJ databases">
        <title>Genome sequencing of Flavobacterium sp. HYN0049.</title>
        <authorList>
            <person name="Yi H."/>
            <person name="Baek C."/>
        </authorList>
    </citation>
    <scope>NUCLEOTIDE SEQUENCE [LARGE SCALE GENOMIC DNA]</scope>
    <source>
        <strain evidence="5 6">HYN0049</strain>
    </source>
</reference>
<evidence type="ECO:0000313" key="6">
    <source>
        <dbReference type="Proteomes" id="UP000244937"/>
    </source>
</evidence>
<dbReference type="Gene3D" id="3.40.50.720">
    <property type="entry name" value="NAD(P)-binding Rossmann-like Domain"/>
    <property type="match status" value="1"/>
</dbReference>
<dbReference type="OrthoDB" id="5786478at2"/>
<keyword evidence="6" id="KW-1185">Reference proteome</keyword>
<sequence>MKIALITGVTRREGLGFETAMQMVDLGYNVIISGRDFTKVRVLAGELNASGMELDVTSEESIKDAASYVRENYGKLDALINNAGGYYDAGAQPLEINIEFAKSAFETNLFGALRVIKAFMPLHEESGSARIVNVSSGAGSFSDPIFGLSNNQSIAPVYSMTKLALNGLTVKIAGQINHSKIKINSVCPGFVATYPGTAEWGARPVNEGASGIVWAATLPDDGPTGGFFRDGKVLQW</sequence>
<dbReference type="PANTHER" id="PTHR43490:SF99">
    <property type="entry name" value="SHORT-CHAIN DEHYDROGENASE_REDUCTASE"/>
    <property type="match status" value="1"/>
</dbReference>
<dbReference type="GO" id="GO:0016491">
    <property type="term" value="F:oxidoreductase activity"/>
    <property type="evidence" value="ECO:0007669"/>
    <property type="project" value="UniProtKB-KW"/>
</dbReference>
<keyword evidence="2" id="KW-0521">NADP</keyword>
<evidence type="ECO:0000313" key="5">
    <source>
        <dbReference type="EMBL" id="AWI26752.1"/>
    </source>
</evidence>
<dbReference type="InterPro" id="IPR002347">
    <property type="entry name" value="SDR_fam"/>
</dbReference>
<dbReference type="PRINTS" id="PR00081">
    <property type="entry name" value="GDHRDH"/>
</dbReference>
<dbReference type="PRINTS" id="PR00080">
    <property type="entry name" value="SDRFAMILY"/>
</dbReference>
<dbReference type="RefSeq" id="WP_108904529.1">
    <property type="nucleotide sequence ID" value="NZ_CP029187.1"/>
</dbReference>
<dbReference type="SUPFAM" id="SSF51735">
    <property type="entry name" value="NAD(P)-binding Rossmann-fold domains"/>
    <property type="match status" value="1"/>
</dbReference>
<keyword evidence="3" id="KW-0560">Oxidoreductase</keyword>
<comment type="similarity">
    <text evidence="1 4">Belongs to the short-chain dehydrogenases/reductases (SDR) family.</text>
</comment>
<dbReference type="Proteomes" id="UP000244937">
    <property type="component" value="Chromosome"/>
</dbReference>